<organism evidence="9 11">
    <name type="scientific">Brevibacillus composti</name>
    <dbReference type="NCBI Taxonomy" id="2796470"/>
    <lineage>
        <taxon>Bacteria</taxon>
        <taxon>Bacillati</taxon>
        <taxon>Bacillota</taxon>
        <taxon>Bacilli</taxon>
        <taxon>Bacillales</taxon>
        <taxon>Paenibacillaceae</taxon>
        <taxon>Brevibacillus</taxon>
    </lineage>
</organism>
<proteinExistence type="inferred from homology"/>
<dbReference type="PANTHER" id="PTHR46577:SF1">
    <property type="entry name" value="HTH-TYPE TRANSCRIPTIONAL REGULATORY PROTEIN GABR"/>
    <property type="match status" value="1"/>
</dbReference>
<dbReference type="GO" id="GO:0008483">
    <property type="term" value="F:transaminase activity"/>
    <property type="evidence" value="ECO:0007669"/>
    <property type="project" value="UniProtKB-KW"/>
</dbReference>
<dbReference type="InterPro" id="IPR036390">
    <property type="entry name" value="WH_DNA-bd_sf"/>
</dbReference>
<evidence type="ECO:0000313" key="11">
    <source>
        <dbReference type="Proteomes" id="UP000595847"/>
    </source>
</evidence>
<dbReference type="KEGG" id="bcop:JD108_16255"/>
<keyword evidence="4" id="KW-0663">Pyridoxal phosphate</keyword>
<evidence type="ECO:0000259" key="8">
    <source>
        <dbReference type="PROSITE" id="PS50949"/>
    </source>
</evidence>
<sequence length="490" mass="55637">MATRPFFAFHFHKHAKTPLYIQLFEQLQTAILRGAFLEGDQLLSLREMKTISGCSLETVKKAYDLLVEHEWAEASHGKGYFLTAKARELRRQGRFPLSDIPLYSLADSTPIPGSELLRRLRAALADSVDVLTEQSTEKKARRTQAAAAYAAHLRRRGIPADPERLLLFNRSTGAFSFVVQQVMKPADVVFVEEYHYPVFAAMLKHGGLTVKAIPMDQEGIIPEALEAATAESPPQWLLVNPHHHFPTGISYSRKRKEHLLRWAERHGVTLLENDHHGDLWFRKPRLSLYELAQESGGNPPVYSFHSFSKTLARDVQLGALVLPGSMAGEERERLRQLTALTGAEPSLLILEAAVRLLGDPWFAEVYLPQRRSLFFAAWQYLLQEQQRALPAHARILPIKGGLNTWIEWGEPMIDAAEQESRVISLLRREGLELTGGQSFRLSDEPEGLRRRPAVRFPLSPLDKREIKYWLHRLGAGIYYTYRGSRDTNGE</sequence>
<protein>
    <submittedName>
        <fullName evidence="9">PLP-dependent aminotransferase family protein</fullName>
    </submittedName>
</protein>
<keyword evidence="3 9" id="KW-0032">Aminotransferase</keyword>
<reference evidence="10" key="2">
    <citation type="submission" date="2021-04" db="EMBL/GenBank/DDBJ databases">
        <title>Brevibacillus composti FJAT-54423, complete genome.</title>
        <authorList>
            <person name="Tang R."/>
        </authorList>
    </citation>
    <scope>NUCLEOTIDE SEQUENCE</scope>
    <source>
        <strain evidence="10">FJAT-54424</strain>
    </source>
</reference>
<dbReference type="InterPro" id="IPR000524">
    <property type="entry name" value="Tscrpt_reg_HTH_GntR"/>
</dbReference>
<dbReference type="Pfam" id="PF00155">
    <property type="entry name" value="Aminotran_1_2"/>
    <property type="match status" value="1"/>
</dbReference>
<dbReference type="GO" id="GO:0003700">
    <property type="term" value="F:DNA-binding transcription factor activity"/>
    <property type="evidence" value="ECO:0007669"/>
    <property type="project" value="InterPro"/>
</dbReference>
<dbReference type="GO" id="GO:0030170">
    <property type="term" value="F:pyridoxal phosphate binding"/>
    <property type="evidence" value="ECO:0007669"/>
    <property type="project" value="InterPro"/>
</dbReference>
<keyword evidence="5" id="KW-0805">Transcription regulation</keyword>
<dbReference type="Gene3D" id="3.40.640.10">
    <property type="entry name" value="Type I PLP-dependent aspartate aminotransferase-like (Major domain)"/>
    <property type="match status" value="1"/>
</dbReference>
<dbReference type="EMBL" id="CP066308">
    <property type="protein sequence ID" value="QQE73437.1"/>
    <property type="molecule type" value="Genomic_DNA"/>
</dbReference>
<evidence type="ECO:0000256" key="3">
    <source>
        <dbReference type="ARBA" id="ARBA00022576"/>
    </source>
</evidence>
<dbReference type="PANTHER" id="PTHR46577">
    <property type="entry name" value="HTH-TYPE TRANSCRIPTIONAL REGULATORY PROTEIN GABR"/>
    <property type="match status" value="1"/>
</dbReference>
<dbReference type="AlphaFoldDB" id="A0A7T5EIZ9"/>
<dbReference type="GO" id="GO:0003677">
    <property type="term" value="F:DNA binding"/>
    <property type="evidence" value="ECO:0007669"/>
    <property type="project" value="UniProtKB-KW"/>
</dbReference>
<dbReference type="InterPro" id="IPR015421">
    <property type="entry name" value="PyrdxlP-dep_Trfase_major"/>
</dbReference>
<dbReference type="SUPFAM" id="SSF53383">
    <property type="entry name" value="PLP-dependent transferases"/>
    <property type="match status" value="1"/>
</dbReference>
<keyword evidence="7" id="KW-0804">Transcription</keyword>
<feature type="domain" description="HTH gntR-type" evidence="8">
    <location>
        <begin position="17"/>
        <end position="85"/>
    </location>
</feature>
<comment type="cofactor">
    <cofactor evidence="1">
        <name>pyridoxal 5'-phosphate</name>
        <dbReference type="ChEBI" id="CHEBI:597326"/>
    </cofactor>
</comment>
<accession>A0A7T5EIZ9</accession>
<keyword evidence="9" id="KW-0808">Transferase</keyword>
<evidence type="ECO:0000256" key="5">
    <source>
        <dbReference type="ARBA" id="ARBA00023015"/>
    </source>
</evidence>
<dbReference type="SMART" id="SM00345">
    <property type="entry name" value="HTH_GNTR"/>
    <property type="match status" value="1"/>
</dbReference>
<dbReference type="SUPFAM" id="SSF46785">
    <property type="entry name" value="Winged helix' DNA-binding domain"/>
    <property type="match status" value="1"/>
</dbReference>
<evidence type="ECO:0000256" key="6">
    <source>
        <dbReference type="ARBA" id="ARBA00023125"/>
    </source>
</evidence>
<keyword evidence="6" id="KW-0238">DNA-binding</keyword>
<evidence type="ECO:0000313" key="10">
    <source>
        <dbReference type="EMBL" id="QUO40519.1"/>
    </source>
</evidence>
<name>A0A7T5EIZ9_9BACL</name>
<reference evidence="9 11" key="1">
    <citation type="submission" date="2020-12" db="EMBL/GenBank/DDBJ databases">
        <title>strain FJAT-54423T represents a novel species of the genus Brevibacillus.</title>
        <authorList>
            <person name="Tang R."/>
        </authorList>
    </citation>
    <scope>NUCLEOTIDE SEQUENCE [LARGE SCALE GENOMIC DNA]</scope>
    <source>
        <strain evidence="9 11">FJAT-54423</strain>
    </source>
</reference>
<dbReference type="InterPro" id="IPR015424">
    <property type="entry name" value="PyrdxlP-dep_Trfase"/>
</dbReference>
<evidence type="ECO:0000256" key="2">
    <source>
        <dbReference type="ARBA" id="ARBA00005384"/>
    </source>
</evidence>
<dbReference type="Proteomes" id="UP000595847">
    <property type="component" value="Chromosome"/>
</dbReference>
<evidence type="ECO:0000313" key="12">
    <source>
        <dbReference type="Proteomes" id="UP000677234"/>
    </source>
</evidence>
<dbReference type="Proteomes" id="UP000677234">
    <property type="component" value="Chromosome"/>
</dbReference>
<dbReference type="Gene3D" id="1.10.10.10">
    <property type="entry name" value="Winged helix-like DNA-binding domain superfamily/Winged helix DNA-binding domain"/>
    <property type="match status" value="1"/>
</dbReference>
<comment type="similarity">
    <text evidence="2">In the C-terminal section; belongs to the class-I pyridoxal-phosphate-dependent aminotransferase family.</text>
</comment>
<dbReference type="Pfam" id="PF00392">
    <property type="entry name" value="GntR"/>
    <property type="match status" value="1"/>
</dbReference>
<evidence type="ECO:0000256" key="7">
    <source>
        <dbReference type="ARBA" id="ARBA00023163"/>
    </source>
</evidence>
<dbReference type="InterPro" id="IPR036388">
    <property type="entry name" value="WH-like_DNA-bd_sf"/>
</dbReference>
<dbReference type="InterPro" id="IPR004839">
    <property type="entry name" value="Aminotransferase_I/II_large"/>
</dbReference>
<keyword evidence="12" id="KW-1185">Reference proteome</keyword>
<dbReference type="RefSeq" id="WP_198827061.1">
    <property type="nucleotide sequence ID" value="NZ_CP066308.1"/>
</dbReference>
<evidence type="ECO:0000256" key="1">
    <source>
        <dbReference type="ARBA" id="ARBA00001933"/>
    </source>
</evidence>
<evidence type="ECO:0000313" key="9">
    <source>
        <dbReference type="EMBL" id="QQE73437.1"/>
    </source>
</evidence>
<dbReference type="CDD" id="cd07377">
    <property type="entry name" value="WHTH_GntR"/>
    <property type="match status" value="1"/>
</dbReference>
<dbReference type="InterPro" id="IPR051446">
    <property type="entry name" value="HTH_trans_reg/aminotransferase"/>
</dbReference>
<evidence type="ECO:0000256" key="4">
    <source>
        <dbReference type="ARBA" id="ARBA00022898"/>
    </source>
</evidence>
<gene>
    <name evidence="9" type="ORF">JD108_16255</name>
    <name evidence="10" type="ORF">KDJ56_16200</name>
</gene>
<dbReference type="EMBL" id="CP073708">
    <property type="protein sequence ID" value="QUO40519.1"/>
    <property type="molecule type" value="Genomic_DNA"/>
</dbReference>
<dbReference type="PROSITE" id="PS50949">
    <property type="entry name" value="HTH_GNTR"/>
    <property type="match status" value="1"/>
</dbReference>
<dbReference type="CDD" id="cd00609">
    <property type="entry name" value="AAT_like"/>
    <property type="match status" value="1"/>
</dbReference>